<keyword evidence="2" id="KW-1003">Cell membrane</keyword>
<gene>
    <name evidence="8" type="ORF">SHI21_12665</name>
</gene>
<evidence type="ECO:0000256" key="4">
    <source>
        <dbReference type="ARBA" id="ARBA00022989"/>
    </source>
</evidence>
<sequence>MKPEISILKKRVYAFTSDLGIVVVANYFLMAAFSQFVHTVFFHFPFNVQLFLINKMAVMSSISLMSITFAYFSLFYFVTNGRTMGKTLFGLQVKNTDGSELTLQQSMLRAFAYFTCAMTGSFLFALSYIRKDEKSLADVFSGTMVGVDAFEEKAQGTEFQLSLLEAQHEDVDYEQDRAA</sequence>
<evidence type="ECO:0000256" key="3">
    <source>
        <dbReference type="ARBA" id="ARBA00022692"/>
    </source>
</evidence>
<evidence type="ECO:0000256" key="5">
    <source>
        <dbReference type="ARBA" id="ARBA00023136"/>
    </source>
</evidence>
<keyword evidence="9" id="KW-1185">Reference proteome</keyword>
<evidence type="ECO:0000256" key="1">
    <source>
        <dbReference type="ARBA" id="ARBA00004651"/>
    </source>
</evidence>
<feature type="transmembrane region" description="Helical" evidence="6">
    <location>
        <begin position="110"/>
        <end position="129"/>
    </location>
</feature>
<evidence type="ECO:0000259" key="7">
    <source>
        <dbReference type="Pfam" id="PF06271"/>
    </source>
</evidence>
<evidence type="ECO:0000313" key="8">
    <source>
        <dbReference type="EMBL" id="MEA9357069.1"/>
    </source>
</evidence>
<protein>
    <submittedName>
        <fullName evidence="8">RDD family protein</fullName>
    </submittedName>
</protein>
<dbReference type="Proteomes" id="UP001302274">
    <property type="component" value="Unassembled WGS sequence"/>
</dbReference>
<accession>A0ABU5VVI0</accession>
<evidence type="ECO:0000256" key="2">
    <source>
        <dbReference type="ARBA" id="ARBA00022475"/>
    </source>
</evidence>
<feature type="transmembrane region" description="Helical" evidence="6">
    <location>
        <begin position="57"/>
        <end position="78"/>
    </location>
</feature>
<dbReference type="InterPro" id="IPR051791">
    <property type="entry name" value="Pra-immunoreactive"/>
</dbReference>
<dbReference type="PANTHER" id="PTHR36115">
    <property type="entry name" value="PROLINE-RICH ANTIGEN HOMOLOG-RELATED"/>
    <property type="match status" value="1"/>
</dbReference>
<comment type="caution">
    <text evidence="8">The sequence shown here is derived from an EMBL/GenBank/DDBJ whole genome shotgun (WGS) entry which is preliminary data.</text>
</comment>
<keyword evidence="4 6" id="KW-1133">Transmembrane helix</keyword>
<keyword evidence="3 6" id="KW-0812">Transmembrane</keyword>
<dbReference type="Pfam" id="PF06271">
    <property type="entry name" value="RDD"/>
    <property type="match status" value="1"/>
</dbReference>
<evidence type="ECO:0000256" key="6">
    <source>
        <dbReference type="SAM" id="Phobius"/>
    </source>
</evidence>
<keyword evidence="5 6" id="KW-0472">Membrane</keyword>
<reference evidence="8 9" key="1">
    <citation type="submission" date="2023-11" db="EMBL/GenBank/DDBJ databases">
        <title>A Novel Polar Bacteriovorax (B. antarcticus) Isolated from the Biocrust in Antarctica.</title>
        <authorList>
            <person name="Mun W."/>
            <person name="Choi S.Y."/>
            <person name="Mitchell R.J."/>
        </authorList>
    </citation>
    <scope>NUCLEOTIDE SEQUENCE [LARGE SCALE GENOMIC DNA]</scope>
    <source>
        <strain evidence="8 9">PP10</strain>
    </source>
</reference>
<dbReference type="RefSeq" id="WP_323576963.1">
    <property type="nucleotide sequence ID" value="NZ_JAYGJQ010000002.1"/>
</dbReference>
<proteinExistence type="predicted"/>
<dbReference type="InterPro" id="IPR010432">
    <property type="entry name" value="RDD"/>
</dbReference>
<comment type="subcellular location">
    <subcellularLocation>
        <location evidence="1">Cell membrane</location>
        <topology evidence="1">Multi-pass membrane protein</topology>
    </subcellularLocation>
</comment>
<feature type="domain" description="RDD" evidence="7">
    <location>
        <begin position="9"/>
        <end position="141"/>
    </location>
</feature>
<evidence type="ECO:0000313" key="9">
    <source>
        <dbReference type="Proteomes" id="UP001302274"/>
    </source>
</evidence>
<organism evidence="8 9">
    <name type="scientific">Bacteriovorax antarcticus</name>
    <dbReference type="NCBI Taxonomy" id="3088717"/>
    <lineage>
        <taxon>Bacteria</taxon>
        <taxon>Pseudomonadati</taxon>
        <taxon>Bdellovibrionota</taxon>
        <taxon>Bacteriovoracia</taxon>
        <taxon>Bacteriovoracales</taxon>
        <taxon>Bacteriovoracaceae</taxon>
        <taxon>Bacteriovorax</taxon>
    </lineage>
</organism>
<name>A0ABU5VVI0_9BACT</name>
<feature type="transmembrane region" description="Helical" evidence="6">
    <location>
        <begin position="12"/>
        <end position="37"/>
    </location>
</feature>
<dbReference type="EMBL" id="JAYGJQ010000002">
    <property type="protein sequence ID" value="MEA9357069.1"/>
    <property type="molecule type" value="Genomic_DNA"/>
</dbReference>